<dbReference type="AlphaFoldDB" id="A0A165XY49"/>
<evidence type="ECO:0000313" key="3">
    <source>
        <dbReference type="EMBL" id="KZP22665.1"/>
    </source>
</evidence>
<feature type="region of interest" description="Disordered" evidence="1">
    <location>
        <begin position="64"/>
        <end position="87"/>
    </location>
</feature>
<feature type="compositionally biased region" description="Polar residues" evidence="1">
    <location>
        <begin position="119"/>
        <end position="131"/>
    </location>
</feature>
<evidence type="ECO:0000256" key="1">
    <source>
        <dbReference type="SAM" id="MobiDB-lite"/>
    </source>
</evidence>
<accession>A0A165XY49</accession>
<keyword evidence="4" id="KW-1185">Reference proteome</keyword>
<name>A0A165XY49_9AGAM</name>
<evidence type="ECO:0000313" key="2">
    <source>
        <dbReference type="EMBL" id="KZP09013.1"/>
    </source>
</evidence>
<sequence>MRAGSPQSSSAPCSIRVAHKFAWATTAKGEYVDIIKEGIVDPLKVALVGASGVVSLSNQRAISHQRSSHKLQYRTPKGQHGLSLSLSHGCHSPDPIFHLRATSQVARDHQHRRARRNRPQTSTTPPSQSAR</sequence>
<dbReference type="OrthoDB" id="1733909at2759"/>
<dbReference type="Proteomes" id="UP000076532">
    <property type="component" value="Unassembled WGS sequence"/>
</dbReference>
<dbReference type="EMBL" id="KV417709">
    <property type="protein sequence ID" value="KZP09013.1"/>
    <property type="molecule type" value="Genomic_DNA"/>
</dbReference>
<organism evidence="2 4">
    <name type="scientific">Athelia psychrophila</name>
    <dbReference type="NCBI Taxonomy" id="1759441"/>
    <lineage>
        <taxon>Eukaryota</taxon>
        <taxon>Fungi</taxon>
        <taxon>Dikarya</taxon>
        <taxon>Basidiomycota</taxon>
        <taxon>Agaricomycotina</taxon>
        <taxon>Agaricomycetes</taxon>
        <taxon>Agaricomycetidae</taxon>
        <taxon>Atheliales</taxon>
        <taxon>Atheliaceae</taxon>
        <taxon>Athelia</taxon>
    </lineage>
</organism>
<evidence type="ECO:0000313" key="4">
    <source>
        <dbReference type="Proteomes" id="UP000076532"/>
    </source>
</evidence>
<feature type="region of interest" description="Disordered" evidence="1">
    <location>
        <begin position="101"/>
        <end position="131"/>
    </location>
</feature>
<feature type="compositionally biased region" description="Basic residues" evidence="1">
    <location>
        <begin position="109"/>
        <end position="118"/>
    </location>
</feature>
<reference evidence="2 4" key="1">
    <citation type="journal article" date="2016" name="Mol. Biol. Evol.">
        <title>Comparative Genomics of Early-Diverging Mushroom-Forming Fungi Provides Insights into the Origins of Lignocellulose Decay Capabilities.</title>
        <authorList>
            <person name="Nagy L.G."/>
            <person name="Riley R."/>
            <person name="Tritt A."/>
            <person name="Adam C."/>
            <person name="Daum C."/>
            <person name="Floudas D."/>
            <person name="Sun H."/>
            <person name="Yadav J.S."/>
            <person name="Pangilinan J."/>
            <person name="Larsson K.H."/>
            <person name="Matsuura K."/>
            <person name="Barry K."/>
            <person name="Labutti K."/>
            <person name="Kuo R."/>
            <person name="Ohm R.A."/>
            <person name="Bhattacharya S.S."/>
            <person name="Shirouzu T."/>
            <person name="Yoshinaga Y."/>
            <person name="Martin F.M."/>
            <person name="Grigoriev I.V."/>
            <person name="Hibbett D.S."/>
        </authorList>
    </citation>
    <scope>NUCLEOTIDE SEQUENCE [LARGE SCALE GENOMIC DNA]</scope>
    <source>
        <strain evidence="2 4">CBS 109695</strain>
    </source>
</reference>
<gene>
    <name evidence="3" type="ORF">FIBSPDRAFT_859422</name>
    <name evidence="2" type="ORF">FIBSPDRAFT_873971</name>
</gene>
<feature type="compositionally biased region" description="Low complexity" evidence="1">
    <location>
        <begin position="78"/>
        <end position="87"/>
    </location>
</feature>
<proteinExistence type="predicted"/>
<dbReference type="EMBL" id="KV417538">
    <property type="protein sequence ID" value="KZP22665.1"/>
    <property type="molecule type" value="Genomic_DNA"/>
</dbReference>
<protein>
    <submittedName>
        <fullName evidence="2">Uncharacterized protein</fullName>
    </submittedName>
</protein>